<feature type="region of interest" description="Disordered" evidence="1">
    <location>
        <begin position="271"/>
        <end position="291"/>
    </location>
</feature>
<gene>
    <name evidence="2" type="ORF">SKAU_G00304340</name>
</gene>
<evidence type="ECO:0000313" key="2">
    <source>
        <dbReference type="EMBL" id="KAJ8346241.1"/>
    </source>
</evidence>
<dbReference type="EMBL" id="JAINUF010000012">
    <property type="protein sequence ID" value="KAJ8346241.1"/>
    <property type="molecule type" value="Genomic_DNA"/>
</dbReference>
<feature type="region of interest" description="Disordered" evidence="1">
    <location>
        <begin position="89"/>
        <end position="221"/>
    </location>
</feature>
<name>A0A9Q1INM0_SYNKA</name>
<feature type="compositionally biased region" description="Basic and acidic residues" evidence="1">
    <location>
        <begin position="143"/>
        <end position="155"/>
    </location>
</feature>
<reference evidence="2" key="1">
    <citation type="journal article" date="2023" name="Science">
        <title>Genome structures resolve the early diversification of teleost fishes.</title>
        <authorList>
            <person name="Parey E."/>
            <person name="Louis A."/>
            <person name="Montfort J."/>
            <person name="Bouchez O."/>
            <person name="Roques C."/>
            <person name="Iampietro C."/>
            <person name="Lluch J."/>
            <person name="Castinel A."/>
            <person name="Donnadieu C."/>
            <person name="Desvignes T."/>
            <person name="Floi Bucao C."/>
            <person name="Jouanno E."/>
            <person name="Wen M."/>
            <person name="Mejri S."/>
            <person name="Dirks R."/>
            <person name="Jansen H."/>
            <person name="Henkel C."/>
            <person name="Chen W.J."/>
            <person name="Zahm M."/>
            <person name="Cabau C."/>
            <person name="Klopp C."/>
            <person name="Thompson A.W."/>
            <person name="Robinson-Rechavi M."/>
            <person name="Braasch I."/>
            <person name="Lecointre G."/>
            <person name="Bobe J."/>
            <person name="Postlethwait J.H."/>
            <person name="Berthelot C."/>
            <person name="Roest Crollius H."/>
            <person name="Guiguen Y."/>
        </authorList>
    </citation>
    <scope>NUCLEOTIDE SEQUENCE</scope>
    <source>
        <strain evidence="2">WJC10195</strain>
    </source>
</reference>
<dbReference type="AlphaFoldDB" id="A0A9Q1INM0"/>
<evidence type="ECO:0000313" key="3">
    <source>
        <dbReference type="Proteomes" id="UP001152622"/>
    </source>
</evidence>
<proteinExistence type="predicted"/>
<protein>
    <submittedName>
        <fullName evidence="2">Uncharacterized protein</fullName>
    </submittedName>
</protein>
<dbReference type="Proteomes" id="UP001152622">
    <property type="component" value="Chromosome 12"/>
</dbReference>
<sequence length="405" mass="44403">MRAVFYLRLSWRVAGRKAHPRPFCALNGYGLGGSRSFSSSPALCKPPQTRSTRSPDLELISRISVLKAAVLICGCAVVSWWSTVEPAAQSAESPRRETVAGRRSPRPPGQRPWSESAERPHYTVTEAPRKRSTWVTGCLPALTEREARTGGERSYRRPPSAEQKRRGLRPSVTSVLPGPVEERIPLPDALQLQPLNHPPCRTYERRKTQAKRSHQTPGPPPARLYAHSALGLRLNFDIFIADAKLAAQLGPLELTVSTAGASTASVAFAARRPPPPNLARPSAPQVKGGAKGSWRLLKKERGWDPPGRASPGVNCARAERRAVGYRGTGGVCPTQRQANWRRSRGGINRASQSTYCTRNSIQMTPHDYPASRLSQNEARLCCVTVSESVRLYHGSIPEVNRARDG</sequence>
<evidence type="ECO:0000256" key="1">
    <source>
        <dbReference type="SAM" id="MobiDB-lite"/>
    </source>
</evidence>
<keyword evidence="3" id="KW-1185">Reference proteome</keyword>
<organism evidence="2 3">
    <name type="scientific">Synaphobranchus kaupii</name>
    <name type="common">Kaup's arrowtooth eel</name>
    <dbReference type="NCBI Taxonomy" id="118154"/>
    <lineage>
        <taxon>Eukaryota</taxon>
        <taxon>Metazoa</taxon>
        <taxon>Chordata</taxon>
        <taxon>Craniata</taxon>
        <taxon>Vertebrata</taxon>
        <taxon>Euteleostomi</taxon>
        <taxon>Actinopterygii</taxon>
        <taxon>Neopterygii</taxon>
        <taxon>Teleostei</taxon>
        <taxon>Anguilliformes</taxon>
        <taxon>Synaphobranchidae</taxon>
        <taxon>Synaphobranchus</taxon>
    </lineage>
</organism>
<accession>A0A9Q1INM0</accession>
<comment type="caution">
    <text evidence="2">The sequence shown here is derived from an EMBL/GenBank/DDBJ whole genome shotgun (WGS) entry which is preliminary data.</text>
</comment>